<comment type="similarity">
    <text evidence="2">Belongs to the Cold-regulated 413 protein family.</text>
</comment>
<evidence type="ECO:0000256" key="6">
    <source>
        <dbReference type="SAM" id="Phobius"/>
    </source>
</evidence>
<accession>A0A8J5H9Z5</accession>
<dbReference type="Pfam" id="PF05562">
    <property type="entry name" value="WCOR413"/>
    <property type="match status" value="1"/>
</dbReference>
<evidence type="ECO:0000313" key="8">
    <source>
        <dbReference type="Proteomes" id="UP000734854"/>
    </source>
</evidence>
<dbReference type="InterPro" id="IPR008892">
    <property type="entry name" value="COR413"/>
</dbReference>
<evidence type="ECO:0000256" key="1">
    <source>
        <dbReference type="ARBA" id="ARBA00004141"/>
    </source>
</evidence>
<feature type="transmembrane region" description="Helical" evidence="6">
    <location>
        <begin position="79"/>
        <end position="97"/>
    </location>
</feature>
<dbReference type="GO" id="GO:0016020">
    <property type="term" value="C:membrane"/>
    <property type="evidence" value="ECO:0007669"/>
    <property type="project" value="UniProtKB-SubCell"/>
</dbReference>
<feature type="transmembrane region" description="Helical" evidence="6">
    <location>
        <begin position="109"/>
        <end position="128"/>
    </location>
</feature>
<dbReference type="PANTHER" id="PTHR33596">
    <property type="entry name" value="COLD-REGULATED 413 PLASMA MEMBRANE PROTEIN 2"/>
    <property type="match status" value="1"/>
</dbReference>
<name>A0A8J5H9Z5_ZINOF</name>
<comment type="subcellular location">
    <subcellularLocation>
        <location evidence="1">Membrane</location>
        <topology evidence="1">Multi-pass membrane protein</topology>
    </subcellularLocation>
</comment>
<evidence type="ECO:0000256" key="2">
    <source>
        <dbReference type="ARBA" id="ARBA00005852"/>
    </source>
</evidence>
<evidence type="ECO:0000256" key="5">
    <source>
        <dbReference type="ARBA" id="ARBA00023136"/>
    </source>
</evidence>
<dbReference type="PANTHER" id="PTHR33596:SF17">
    <property type="entry name" value="COLD-REGULATED 413 INNER MEMBRANE PROTEIN 1, CHLOROPLASTIC-RELATED"/>
    <property type="match status" value="1"/>
</dbReference>
<dbReference type="AlphaFoldDB" id="A0A8J5H9Z5"/>
<reference evidence="7 8" key="1">
    <citation type="submission" date="2020-08" db="EMBL/GenBank/DDBJ databases">
        <title>Plant Genome Project.</title>
        <authorList>
            <person name="Zhang R.-G."/>
        </authorList>
    </citation>
    <scope>NUCLEOTIDE SEQUENCE [LARGE SCALE GENOMIC DNA]</scope>
    <source>
        <tissue evidence="7">Rhizome</tissue>
    </source>
</reference>
<evidence type="ECO:0000256" key="4">
    <source>
        <dbReference type="ARBA" id="ARBA00022989"/>
    </source>
</evidence>
<evidence type="ECO:0000313" key="7">
    <source>
        <dbReference type="EMBL" id="KAG6519180.1"/>
    </source>
</evidence>
<comment type="caution">
    <text evidence="7">The sequence shown here is derived from an EMBL/GenBank/DDBJ whole genome shotgun (WGS) entry which is preliminary data.</text>
</comment>
<keyword evidence="4 6" id="KW-1133">Transmembrane helix</keyword>
<feature type="transmembrane region" description="Helical" evidence="6">
    <location>
        <begin position="46"/>
        <end position="67"/>
    </location>
</feature>
<keyword evidence="8" id="KW-1185">Reference proteome</keyword>
<organism evidence="7 8">
    <name type="scientific">Zingiber officinale</name>
    <name type="common">Ginger</name>
    <name type="synonym">Amomum zingiber</name>
    <dbReference type="NCBI Taxonomy" id="94328"/>
    <lineage>
        <taxon>Eukaryota</taxon>
        <taxon>Viridiplantae</taxon>
        <taxon>Streptophyta</taxon>
        <taxon>Embryophyta</taxon>
        <taxon>Tracheophyta</taxon>
        <taxon>Spermatophyta</taxon>
        <taxon>Magnoliopsida</taxon>
        <taxon>Liliopsida</taxon>
        <taxon>Zingiberales</taxon>
        <taxon>Zingiberaceae</taxon>
        <taxon>Zingiber</taxon>
    </lineage>
</organism>
<gene>
    <name evidence="7" type="ORF">ZIOFF_022669</name>
</gene>
<sequence length="129" mass="14186">MFAKGTAIHKSFLLPLFALQAPSSVISWIKGDYGTWVAFLAFLVRLFYYIPGQLELPFFTMLLVIVAPHQAMNLRDTQSGSIVSLAIAAYLAFQHFSKVGSVRSALDKSSIVATSAIIFITIIPCLFLL</sequence>
<keyword evidence="3 6" id="KW-0812">Transmembrane</keyword>
<keyword evidence="5 6" id="KW-0472">Membrane</keyword>
<dbReference type="EMBL" id="JACMSC010000006">
    <property type="protein sequence ID" value="KAG6519180.1"/>
    <property type="molecule type" value="Genomic_DNA"/>
</dbReference>
<protein>
    <submittedName>
        <fullName evidence="7">Uncharacterized protein</fullName>
    </submittedName>
</protein>
<evidence type="ECO:0000256" key="3">
    <source>
        <dbReference type="ARBA" id="ARBA00022692"/>
    </source>
</evidence>
<proteinExistence type="inferred from homology"/>
<dbReference type="Proteomes" id="UP000734854">
    <property type="component" value="Unassembled WGS sequence"/>
</dbReference>